<evidence type="ECO:0000256" key="1">
    <source>
        <dbReference type="SAM" id="Phobius"/>
    </source>
</evidence>
<accession>C1DWN8</accession>
<keyword evidence="3" id="KW-1185">Reference proteome</keyword>
<protein>
    <submittedName>
        <fullName evidence="2">Uncharacterized protein</fullName>
    </submittedName>
</protein>
<proteinExistence type="predicted"/>
<gene>
    <name evidence="2" type="ordered locus">SULAZ_1561</name>
</gene>
<keyword evidence="1" id="KW-1133">Transmembrane helix</keyword>
<keyword evidence="1" id="KW-0812">Transmembrane</keyword>
<organism evidence="2 3">
    <name type="scientific">Sulfurihydrogenibium azorense (strain DSM 15241 / OCM 825 / Az-Fu1)</name>
    <dbReference type="NCBI Taxonomy" id="204536"/>
    <lineage>
        <taxon>Bacteria</taxon>
        <taxon>Pseudomonadati</taxon>
        <taxon>Aquificota</taxon>
        <taxon>Aquificia</taxon>
        <taxon>Aquificales</taxon>
        <taxon>Hydrogenothermaceae</taxon>
        <taxon>Sulfurihydrogenibium</taxon>
    </lineage>
</organism>
<dbReference type="STRING" id="204536.SULAZ_1561"/>
<dbReference type="AlphaFoldDB" id="C1DWN8"/>
<dbReference type="EMBL" id="CP001229">
    <property type="protein sequence ID" value="ACN98389.1"/>
    <property type="molecule type" value="Genomic_DNA"/>
</dbReference>
<dbReference type="Proteomes" id="UP000001369">
    <property type="component" value="Chromosome"/>
</dbReference>
<keyword evidence="1" id="KW-0472">Membrane</keyword>
<reference evidence="2 3" key="1">
    <citation type="journal article" date="2009" name="J. Bacteriol.">
        <title>Complete and draft genome sequences of six members of the Aquificales.</title>
        <authorList>
            <person name="Reysenbach A.L."/>
            <person name="Hamamura N."/>
            <person name="Podar M."/>
            <person name="Griffiths E."/>
            <person name="Ferreira S."/>
            <person name="Hochstein R."/>
            <person name="Heidelberg J."/>
            <person name="Johnson J."/>
            <person name="Mead D."/>
            <person name="Pohorille A."/>
            <person name="Sarmiento M."/>
            <person name="Schweighofer K."/>
            <person name="Seshadri R."/>
            <person name="Voytek M.A."/>
        </authorList>
    </citation>
    <scope>NUCLEOTIDE SEQUENCE [LARGE SCALE GENOMIC DNA]</scope>
    <source>
        <strain evidence="3">Az-Fu1 / DSM 15241 / OCM 825</strain>
    </source>
</reference>
<name>C1DWN8_SULAA</name>
<sequence>MLGETILKYWKFILGAGIIMAIGGLFLQSTSTVLGKIVEFFGFALIAIVAYVLGYKNATDEAEKQIKAELEKLAKQDIRYKFASERAIKNLKAPLSGKK</sequence>
<evidence type="ECO:0000313" key="2">
    <source>
        <dbReference type="EMBL" id="ACN98389.1"/>
    </source>
</evidence>
<feature type="transmembrane region" description="Helical" evidence="1">
    <location>
        <begin position="37"/>
        <end position="55"/>
    </location>
</feature>
<dbReference type="HOGENOM" id="CLU_2319075_0_0_0"/>
<dbReference type="OrthoDB" id="14997at2"/>
<feature type="transmembrane region" description="Helical" evidence="1">
    <location>
        <begin position="12"/>
        <end position="31"/>
    </location>
</feature>
<evidence type="ECO:0000313" key="3">
    <source>
        <dbReference type="Proteomes" id="UP000001369"/>
    </source>
</evidence>
<dbReference type="KEGG" id="saf:SULAZ_1561"/>
<dbReference type="RefSeq" id="WP_012673714.1">
    <property type="nucleotide sequence ID" value="NC_012438.1"/>
</dbReference>